<organism evidence="1 2">
    <name type="scientific">Virgibacillus kapii</name>
    <dbReference type="NCBI Taxonomy" id="1638645"/>
    <lineage>
        <taxon>Bacteria</taxon>
        <taxon>Bacillati</taxon>
        <taxon>Bacillota</taxon>
        <taxon>Bacilli</taxon>
        <taxon>Bacillales</taxon>
        <taxon>Bacillaceae</taxon>
        <taxon>Virgibacillus</taxon>
    </lineage>
</organism>
<name>A0ABQ2DP65_9BACI</name>
<evidence type="ECO:0000313" key="1">
    <source>
        <dbReference type="EMBL" id="GGJ65571.1"/>
    </source>
</evidence>
<proteinExistence type="predicted"/>
<evidence type="ECO:0000313" key="2">
    <source>
        <dbReference type="Proteomes" id="UP000634435"/>
    </source>
</evidence>
<accession>A0ABQ2DP65</accession>
<protein>
    <submittedName>
        <fullName evidence="1">Uncharacterized protein</fullName>
    </submittedName>
</protein>
<sequence>MELLQFVFIDRHDRKQSVKVEVPIVPVTITGIYRMYEQQDGKIKDDSDVKRSIEEAIHPESYHAKSSNEIAEVVQEIIEKRLQ</sequence>
<gene>
    <name evidence="1" type="ORF">GCM10007111_29280</name>
</gene>
<comment type="caution">
    <text evidence="1">The sequence shown here is derived from an EMBL/GenBank/DDBJ whole genome shotgun (WGS) entry which is preliminary data.</text>
</comment>
<keyword evidence="2" id="KW-1185">Reference proteome</keyword>
<dbReference type="EMBL" id="BMPN01000004">
    <property type="protein sequence ID" value="GGJ65571.1"/>
    <property type="molecule type" value="Genomic_DNA"/>
</dbReference>
<dbReference type="Proteomes" id="UP000634435">
    <property type="component" value="Unassembled WGS sequence"/>
</dbReference>
<reference evidence="2" key="1">
    <citation type="journal article" date="2019" name="Int. J. Syst. Evol. Microbiol.">
        <title>The Global Catalogue of Microorganisms (GCM) 10K type strain sequencing project: providing services to taxonomists for standard genome sequencing and annotation.</title>
        <authorList>
            <consortium name="The Broad Institute Genomics Platform"/>
            <consortium name="The Broad Institute Genome Sequencing Center for Infectious Disease"/>
            <person name="Wu L."/>
            <person name="Ma J."/>
        </authorList>
    </citation>
    <scope>NUCLEOTIDE SEQUENCE [LARGE SCALE GENOMIC DNA]</scope>
    <source>
        <strain evidence="2">JCM 30071</strain>
    </source>
</reference>